<dbReference type="InterPro" id="IPR002347">
    <property type="entry name" value="SDR_fam"/>
</dbReference>
<keyword evidence="2" id="KW-0521">NADP</keyword>
<dbReference type="Proteomes" id="UP000191612">
    <property type="component" value="Unassembled WGS sequence"/>
</dbReference>
<reference evidence="5" key="1">
    <citation type="journal article" date="2017" name="Nat. Microbiol.">
        <title>Global analysis of biosynthetic gene clusters reveals vast potential of secondary metabolite production in Penicillium species.</title>
        <authorList>
            <person name="Nielsen J.C."/>
            <person name="Grijseels S."/>
            <person name="Prigent S."/>
            <person name="Ji B."/>
            <person name="Dainat J."/>
            <person name="Nielsen K.F."/>
            <person name="Frisvad J.C."/>
            <person name="Workman M."/>
            <person name="Nielsen J."/>
        </authorList>
    </citation>
    <scope>NUCLEOTIDE SEQUENCE [LARGE SCALE GENOMIC DNA]</scope>
    <source>
        <strain evidence="5">IBT 29525</strain>
    </source>
</reference>
<dbReference type="PANTHER" id="PTHR24320:SF236">
    <property type="entry name" value="SHORT-CHAIN DEHYDROGENASE-RELATED"/>
    <property type="match status" value="1"/>
</dbReference>
<comment type="similarity">
    <text evidence="1">Belongs to the short-chain dehydrogenases/reductases (SDR) family.</text>
</comment>
<keyword evidence="3" id="KW-0560">Oxidoreductase</keyword>
<evidence type="ECO:0000256" key="3">
    <source>
        <dbReference type="ARBA" id="ARBA00023002"/>
    </source>
</evidence>
<organism evidence="4 5">
    <name type="scientific">Penicillium solitum</name>
    <dbReference type="NCBI Taxonomy" id="60172"/>
    <lineage>
        <taxon>Eukaryota</taxon>
        <taxon>Fungi</taxon>
        <taxon>Dikarya</taxon>
        <taxon>Ascomycota</taxon>
        <taxon>Pezizomycotina</taxon>
        <taxon>Eurotiomycetes</taxon>
        <taxon>Eurotiomycetidae</taxon>
        <taxon>Eurotiales</taxon>
        <taxon>Aspergillaceae</taxon>
        <taxon>Penicillium</taxon>
    </lineage>
</organism>
<evidence type="ECO:0008006" key="6">
    <source>
        <dbReference type="Google" id="ProtNLM"/>
    </source>
</evidence>
<dbReference type="SUPFAM" id="SSF51735">
    <property type="entry name" value="NAD(P)-binding Rossmann-fold domains"/>
    <property type="match status" value="1"/>
</dbReference>
<name>A0A1V6RDA1_9EURO</name>
<dbReference type="PRINTS" id="PR00081">
    <property type="entry name" value="GDHRDH"/>
</dbReference>
<sequence>MAPFSSLRATLTQAYPPAPAFTEANVPPGSQNGRVFIVTGGNAGIGLELCKILYTGGATVYMASRSQTKAEAVIKTITEASTSKNTSGELKFLHLDLNDLLVVKAAAESFAKQEDKLDVLWNNAGTGANAVTIGQRTAQDFEPMIGMHCIATLLFTKLLLPQLRAAAAAAAAAAASGGTGKTRVIWTSSALAEAGSPPNGINFDLLDKGTKDRTENYGASKAGTWILSREFARRYAKDGIVSVCLNPGFLKTASFNGTPAAVMFVLNKVLLSDAIYGAYTELYAGLSPDVTLEKSGSYIIPWGRIRPNEATPRQDIIKAGDTKEEGGLGYGNKFWAWCEGKWSSYV</sequence>
<dbReference type="AlphaFoldDB" id="A0A1V6RDA1"/>
<proteinExistence type="inferred from homology"/>
<dbReference type="PROSITE" id="PS00061">
    <property type="entry name" value="ADH_SHORT"/>
    <property type="match status" value="1"/>
</dbReference>
<dbReference type="PANTHER" id="PTHR24320">
    <property type="entry name" value="RETINOL DEHYDROGENASE"/>
    <property type="match status" value="1"/>
</dbReference>
<dbReference type="GO" id="GO:0016491">
    <property type="term" value="F:oxidoreductase activity"/>
    <property type="evidence" value="ECO:0007669"/>
    <property type="project" value="UniProtKB-KW"/>
</dbReference>
<evidence type="ECO:0000313" key="5">
    <source>
        <dbReference type="Proteomes" id="UP000191612"/>
    </source>
</evidence>
<dbReference type="Gene3D" id="3.40.50.720">
    <property type="entry name" value="NAD(P)-binding Rossmann-like Domain"/>
    <property type="match status" value="1"/>
</dbReference>
<evidence type="ECO:0000313" key="4">
    <source>
        <dbReference type="EMBL" id="OQD99303.1"/>
    </source>
</evidence>
<dbReference type="Pfam" id="PF00106">
    <property type="entry name" value="adh_short"/>
    <property type="match status" value="1"/>
</dbReference>
<accession>A0A1V6RDA1</accession>
<dbReference type="InterPro" id="IPR020904">
    <property type="entry name" value="Sc_DH/Rdtase_CS"/>
</dbReference>
<gene>
    <name evidence="4" type="ORF">PENSOL_c007G03282</name>
</gene>
<protein>
    <recommendedName>
        <fullName evidence="6">Ketoreductase (KR) domain-containing protein</fullName>
    </recommendedName>
</protein>
<dbReference type="STRING" id="60172.A0A1V6RDA1"/>
<evidence type="ECO:0000256" key="1">
    <source>
        <dbReference type="ARBA" id="ARBA00006484"/>
    </source>
</evidence>
<evidence type="ECO:0000256" key="2">
    <source>
        <dbReference type="ARBA" id="ARBA00022857"/>
    </source>
</evidence>
<keyword evidence="5" id="KW-1185">Reference proteome</keyword>
<comment type="caution">
    <text evidence="4">The sequence shown here is derived from an EMBL/GenBank/DDBJ whole genome shotgun (WGS) entry which is preliminary data.</text>
</comment>
<dbReference type="EMBL" id="MDYO01000007">
    <property type="protein sequence ID" value="OQD99303.1"/>
    <property type="molecule type" value="Genomic_DNA"/>
</dbReference>
<dbReference type="InterPro" id="IPR036291">
    <property type="entry name" value="NAD(P)-bd_dom_sf"/>
</dbReference>